<gene>
    <name evidence="1" type="ORF">AACH11_07650</name>
</gene>
<accession>A0ABU9B889</accession>
<name>A0ABU9B889_9BURK</name>
<dbReference type="EMBL" id="JBBUTF010000006">
    <property type="protein sequence ID" value="MEK8025831.1"/>
    <property type="molecule type" value="Genomic_DNA"/>
</dbReference>
<comment type="caution">
    <text evidence="1">The sequence shown here is derived from an EMBL/GenBank/DDBJ whole genome shotgun (WGS) entry which is preliminary data.</text>
</comment>
<dbReference type="Pfam" id="PF10670">
    <property type="entry name" value="DUF4198"/>
    <property type="match status" value="1"/>
</dbReference>
<sequence length="284" mass="30663">MMPLPAPRPRSLRGRHFALAALLALGLPLSGHAHRVWLLPSATVHAGQDPWLTVDAAVSNELFSFEHVALRLDGLSITAPDGRPQTVTHTAQGALRNTFDLKLTQPGTYRIAVLSDQLIASFRSQGEPRRLRGTAESLAREIPADAQQLNVTRSLSRVETFVTAGRPSTQALQPVATGLDLQTRPHPNDLQAGSPATLRFTLDGRPAAGLNVTVALGGKRYRDQPVEMQLTTDAQGEVQLTWPQAGMYWVQALPPRDEKNAPVGTLAAPVRRASYAATLEVLPP</sequence>
<keyword evidence="2" id="KW-1185">Reference proteome</keyword>
<evidence type="ECO:0000313" key="1">
    <source>
        <dbReference type="EMBL" id="MEK8025831.1"/>
    </source>
</evidence>
<dbReference type="Proteomes" id="UP001368500">
    <property type="component" value="Unassembled WGS sequence"/>
</dbReference>
<organism evidence="1 2">
    <name type="scientific">Pseudaquabacterium rugosum</name>
    <dbReference type="NCBI Taxonomy" id="2984194"/>
    <lineage>
        <taxon>Bacteria</taxon>
        <taxon>Pseudomonadati</taxon>
        <taxon>Pseudomonadota</taxon>
        <taxon>Betaproteobacteria</taxon>
        <taxon>Burkholderiales</taxon>
        <taxon>Sphaerotilaceae</taxon>
        <taxon>Pseudaquabacterium</taxon>
    </lineage>
</organism>
<reference evidence="1 2" key="1">
    <citation type="submission" date="2024-04" db="EMBL/GenBank/DDBJ databases">
        <title>Novel species of the genus Ideonella isolated from streams.</title>
        <authorList>
            <person name="Lu H."/>
        </authorList>
    </citation>
    <scope>NUCLEOTIDE SEQUENCE [LARGE SCALE GENOMIC DNA]</scope>
    <source>
        <strain evidence="1 2">BYS139W</strain>
    </source>
</reference>
<dbReference type="InterPro" id="IPR019613">
    <property type="entry name" value="DUF4198"/>
</dbReference>
<dbReference type="RefSeq" id="WP_341373618.1">
    <property type="nucleotide sequence ID" value="NZ_JBBUTF010000006.1"/>
</dbReference>
<proteinExistence type="predicted"/>
<evidence type="ECO:0000313" key="2">
    <source>
        <dbReference type="Proteomes" id="UP001368500"/>
    </source>
</evidence>
<protein>
    <submittedName>
        <fullName evidence="1">DUF4198 domain-containing protein</fullName>
    </submittedName>
</protein>